<dbReference type="EMBL" id="JBHRTB010000010">
    <property type="protein sequence ID" value="MFC3145046.1"/>
    <property type="molecule type" value="Genomic_DNA"/>
</dbReference>
<dbReference type="EC" id="6.3.4.3" evidence="6"/>
<dbReference type="PROSITE" id="PS00721">
    <property type="entry name" value="FTHFS_1"/>
    <property type="match status" value="1"/>
</dbReference>
<comment type="catalytic activity">
    <reaction evidence="6">
        <text>(6S)-5,6,7,8-tetrahydrofolate + formate + ATP = (6R)-10-formyltetrahydrofolate + ADP + phosphate</text>
        <dbReference type="Rhea" id="RHEA:20221"/>
        <dbReference type="ChEBI" id="CHEBI:15740"/>
        <dbReference type="ChEBI" id="CHEBI:30616"/>
        <dbReference type="ChEBI" id="CHEBI:43474"/>
        <dbReference type="ChEBI" id="CHEBI:57453"/>
        <dbReference type="ChEBI" id="CHEBI:195366"/>
        <dbReference type="ChEBI" id="CHEBI:456216"/>
        <dbReference type="EC" id="6.3.4.3"/>
    </reaction>
</comment>
<reference evidence="8" key="1">
    <citation type="journal article" date="2019" name="Int. J. Syst. Evol. Microbiol.">
        <title>The Global Catalogue of Microorganisms (GCM) 10K type strain sequencing project: providing services to taxonomists for standard genome sequencing and annotation.</title>
        <authorList>
            <consortium name="The Broad Institute Genomics Platform"/>
            <consortium name="The Broad Institute Genome Sequencing Center for Infectious Disease"/>
            <person name="Wu L."/>
            <person name="Ma J."/>
        </authorList>
    </citation>
    <scope>NUCLEOTIDE SEQUENCE [LARGE SCALE GENOMIC DNA]</scope>
    <source>
        <strain evidence="8">KCTC 52366</strain>
    </source>
</reference>
<feature type="binding site" evidence="6">
    <location>
        <begin position="68"/>
        <end position="75"/>
    </location>
    <ligand>
        <name>ATP</name>
        <dbReference type="ChEBI" id="CHEBI:30616"/>
    </ligand>
</feature>
<evidence type="ECO:0000256" key="3">
    <source>
        <dbReference type="ARBA" id="ARBA00022598"/>
    </source>
</evidence>
<dbReference type="GO" id="GO:0004329">
    <property type="term" value="F:formate-tetrahydrofolate ligase activity"/>
    <property type="evidence" value="ECO:0007669"/>
    <property type="project" value="UniProtKB-EC"/>
</dbReference>
<dbReference type="RefSeq" id="WP_275634247.1">
    <property type="nucleotide sequence ID" value="NZ_JARGYD010000008.1"/>
</dbReference>
<comment type="similarity">
    <text evidence="6">Belongs to the formate--tetrahydrofolate ligase family.</text>
</comment>
<keyword evidence="8" id="KW-1185">Reference proteome</keyword>
<dbReference type="Gene3D" id="3.30.1510.10">
    <property type="entry name" value="Domain 2, N(10)-formyltetrahydrofolate synthetase"/>
    <property type="match status" value="1"/>
</dbReference>
<protein>
    <recommendedName>
        <fullName evidence="6">Formate--tetrahydrofolate ligase</fullName>
        <ecNumber evidence="6">6.3.4.3</ecNumber>
    </recommendedName>
    <alternativeName>
        <fullName evidence="6">Formyltetrahydrofolate synthetase</fullName>
        <shortName evidence="6">FHS</shortName>
        <shortName evidence="6">FTHFS</shortName>
    </alternativeName>
</protein>
<dbReference type="InterPro" id="IPR000559">
    <property type="entry name" value="Formate_THF_ligase"/>
</dbReference>
<organism evidence="7 8">
    <name type="scientific">Psychromarinibacter halotolerans</name>
    <dbReference type="NCBI Taxonomy" id="1775175"/>
    <lineage>
        <taxon>Bacteria</taxon>
        <taxon>Pseudomonadati</taxon>
        <taxon>Pseudomonadota</taxon>
        <taxon>Alphaproteobacteria</taxon>
        <taxon>Rhodobacterales</taxon>
        <taxon>Paracoccaceae</taxon>
        <taxon>Psychromarinibacter</taxon>
    </lineage>
</organism>
<evidence type="ECO:0000313" key="7">
    <source>
        <dbReference type="EMBL" id="MFC3145046.1"/>
    </source>
</evidence>
<accession>A0ABV7GZY5</accession>
<evidence type="ECO:0000256" key="5">
    <source>
        <dbReference type="ARBA" id="ARBA00022840"/>
    </source>
</evidence>
<sequence length="559" mass="59023">MPEFASDIEIARAARKKPIQEIGARLGIPPEHLLPYGHDKAKVGQEFIAGLKDRPDGHLVLVTAINPTPAGEGKTTTTVGLGDGLAALGKNVAICIREASLGPCFGMKGGAAGGGHAQVVPMEDMNLHFTGDFHAITSAHNLLAAMLDNHVYWGNALDIDVRRVALRRVMDMNDRALRGIVTSLGGVANGFPRESGFDITVASEVMAILCLATDLSDLERRLGDIIVAWRRDRTPVYARDLKAEGAMTVLLKDAMQPNLVQTLENTPAFVHGGPFANIAHGCNSVMATTTALKLADFVVTEAGFGADLGAEKFFDIKCRKAGLKPAAAVVVATVRALKMNGGVAKADLGAENVDAVRAGCANLERHLNNVGRFGVPAVVAINHFTGDTEAEIAAVTDHVSQLGAKAVVCRHWADGSSGITDLASEVVALAEAGSADFTPLYPDEMPLFEKIETVAKKIYHAGDVTADAKVLNQLKEWEAQGYGHLPVCMAKTQYSFTTDPNHRGAPEGHVVPVREVRLSAGAGFVVAICGDIMTMPGLPSVPSAESIRLNDAGEVEGLF</sequence>
<proteinExistence type="inferred from homology"/>
<dbReference type="InterPro" id="IPR027417">
    <property type="entry name" value="P-loop_NTPase"/>
</dbReference>
<dbReference type="SUPFAM" id="SSF52540">
    <property type="entry name" value="P-loop containing nucleoside triphosphate hydrolases"/>
    <property type="match status" value="1"/>
</dbReference>
<keyword evidence="2 6" id="KW-0554">One-carbon metabolism</keyword>
<keyword evidence="3 6" id="KW-0436">Ligase</keyword>
<dbReference type="InterPro" id="IPR020628">
    <property type="entry name" value="Formate_THF_ligase_CS"/>
</dbReference>
<dbReference type="Pfam" id="PF01268">
    <property type="entry name" value="FTHFS"/>
    <property type="match status" value="1"/>
</dbReference>
<keyword evidence="4 6" id="KW-0547">Nucleotide-binding</keyword>
<dbReference type="Gene3D" id="3.10.410.10">
    <property type="entry name" value="Formyltetrahydrofolate synthetase, domain 3"/>
    <property type="match status" value="1"/>
</dbReference>
<evidence type="ECO:0000256" key="1">
    <source>
        <dbReference type="ARBA" id="ARBA00004777"/>
    </source>
</evidence>
<dbReference type="Gene3D" id="3.40.50.300">
    <property type="entry name" value="P-loop containing nucleotide triphosphate hydrolases"/>
    <property type="match status" value="1"/>
</dbReference>
<gene>
    <name evidence="6" type="primary">fhs</name>
    <name evidence="7" type="ORF">ACFOGP_20160</name>
</gene>
<comment type="caution">
    <text evidence="7">The sequence shown here is derived from an EMBL/GenBank/DDBJ whole genome shotgun (WGS) entry which is preliminary data.</text>
</comment>
<dbReference type="CDD" id="cd00477">
    <property type="entry name" value="FTHFS"/>
    <property type="match status" value="1"/>
</dbReference>
<evidence type="ECO:0000256" key="6">
    <source>
        <dbReference type="HAMAP-Rule" id="MF_01543"/>
    </source>
</evidence>
<comment type="pathway">
    <text evidence="1 6">One-carbon metabolism; tetrahydrofolate interconversion.</text>
</comment>
<evidence type="ECO:0000313" key="8">
    <source>
        <dbReference type="Proteomes" id="UP001595632"/>
    </source>
</evidence>
<evidence type="ECO:0000256" key="4">
    <source>
        <dbReference type="ARBA" id="ARBA00022741"/>
    </source>
</evidence>
<keyword evidence="5 6" id="KW-0067">ATP-binding</keyword>
<name>A0ABV7GZY5_9RHOB</name>
<dbReference type="HAMAP" id="MF_01543">
    <property type="entry name" value="FTHFS"/>
    <property type="match status" value="1"/>
</dbReference>
<dbReference type="NCBIfam" id="NF010030">
    <property type="entry name" value="PRK13505.1"/>
    <property type="match status" value="1"/>
</dbReference>
<dbReference type="Proteomes" id="UP001595632">
    <property type="component" value="Unassembled WGS sequence"/>
</dbReference>
<dbReference type="PROSITE" id="PS00722">
    <property type="entry name" value="FTHFS_2"/>
    <property type="match status" value="1"/>
</dbReference>
<evidence type="ECO:0000256" key="2">
    <source>
        <dbReference type="ARBA" id="ARBA00022563"/>
    </source>
</evidence>